<feature type="compositionally biased region" description="Polar residues" evidence="5">
    <location>
        <begin position="468"/>
        <end position="478"/>
    </location>
</feature>
<accession>A0AA36AVR9</accession>
<feature type="compositionally biased region" description="Low complexity" evidence="5">
    <location>
        <begin position="8"/>
        <end position="21"/>
    </location>
</feature>
<dbReference type="InterPro" id="IPR000904">
    <property type="entry name" value="Sec7_dom"/>
</dbReference>
<feature type="region of interest" description="Disordered" evidence="5">
    <location>
        <begin position="1"/>
        <end position="44"/>
    </location>
</feature>
<dbReference type="EMBL" id="OX597818">
    <property type="protein sequence ID" value="CAI9722548.1"/>
    <property type="molecule type" value="Genomic_DNA"/>
</dbReference>
<protein>
    <submittedName>
        <fullName evidence="8">And SEC7 domain-containing 3</fullName>
    </submittedName>
</protein>
<feature type="compositionally biased region" description="Basic and acidic residues" evidence="5">
    <location>
        <begin position="417"/>
        <end position="433"/>
    </location>
</feature>
<dbReference type="SMART" id="SM00222">
    <property type="entry name" value="Sec7"/>
    <property type="match status" value="1"/>
</dbReference>
<dbReference type="InterPro" id="IPR023394">
    <property type="entry name" value="Sec7_C_sf"/>
</dbReference>
<evidence type="ECO:0000256" key="4">
    <source>
        <dbReference type="ARBA" id="ARBA00023136"/>
    </source>
</evidence>
<dbReference type="GO" id="GO:0005886">
    <property type="term" value="C:plasma membrane"/>
    <property type="evidence" value="ECO:0007669"/>
    <property type="project" value="UniProtKB-SubCell"/>
</dbReference>
<evidence type="ECO:0000256" key="5">
    <source>
        <dbReference type="SAM" id="MobiDB-lite"/>
    </source>
</evidence>
<organism evidence="8 9">
    <name type="scientific">Octopus vulgaris</name>
    <name type="common">Common octopus</name>
    <dbReference type="NCBI Taxonomy" id="6645"/>
    <lineage>
        <taxon>Eukaryota</taxon>
        <taxon>Metazoa</taxon>
        <taxon>Spiralia</taxon>
        <taxon>Lophotrochozoa</taxon>
        <taxon>Mollusca</taxon>
        <taxon>Cephalopoda</taxon>
        <taxon>Coleoidea</taxon>
        <taxon>Octopodiformes</taxon>
        <taxon>Octopoda</taxon>
        <taxon>Incirrata</taxon>
        <taxon>Octopodidae</taxon>
        <taxon>Octopus</taxon>
    </lineage>
</organism>
<keyword evidence="4" id="KW-0472">Membrane</keyword>
<feature type="compositionally biased region" description="Low complexity" evidence="5">
    <location>
        <begin position="214"/>
        <end position="224"/>
    </location>
</feature>
<sequence>MPVKMVDRVSSSPSRIPIPVSCSLHKSSASSNGKLRRPSDVNPKHNDSYVKAMCFENGILDAVAQCTPNATTKKESPKEGTPAESPGKGTGFETFVMTGDMIIKTTAPHKSPKKVDSPKKVPYKQMVYGSNIAEEEEEEEEDDDDEEICLISAEFNRIAAEKKVNENRVVGAPRHHSFSGPDNPKTVHTPLGRVESAPADNRNDGNMNWPSPPLSMSSPPIASPEEFIPSLRQTPSSSMESWDQFEPHPLDPANHQYYQQQQCTQLFTMKESSKRSLSNSDSEPSPEVVESSDDKSSTMASSSSDNEVKSNIVTSKSAEKIVAASRGSHSLVRTSKSHENYLQSGTDITLVSIDIDDDNLAYSLDTLAYQSSGSSLEKLGDKDGLVPVSRSLQSSPERKSSEKSSDRVFMPGFISLDEPRAIKPKGKETKTKDAASTCSKVDSSVEGATDSNIPSGVCNDGGPLSSLLEPQSPVSSEATDGKIEAPTSNLVASILNSRIGVESAEEGVSKEAFIGVDNKPDFITSLRETVEPGNEHLDSDCLYHQPFKSVDRPSAARLAKRLYNLDGFRKSDVSRHLCKKNDFSNLVAEEYLQFFDFTGNTLDVALRTFLKQFSLIGETQERERVLAHFSKRYMTTNPDTYNSEDACHTLTCAIMLLNTDLHGQNVGRKMNCNEFIENLCELNDGDNFPKEDLRQIYAAIKMEPIEWAPDDDLQDSETTVTNDRRQVPLSETPSRLGHNPFLEIPDPNQTTEYKKGYVMRKCCLDPDGRRTSFGKRGWKMFYASLRDMILYLHKDEHGFKKGNLIENSSNAIRIHHSIATRASDYTKKQHVFRLHTSDWAEYLFQTSDSKELQEWMETINYVAASLSAPPLPGGIGSKKKFQRPLMPSSYTKKNLSEQLAHHQEKVTHLEKELHEHRLCPPEKGAKARIIHDYVEKEQFLESELKRFQTYKYLLQSKLSSYKTEVESSLVETIIGEDDETADDCGDRCSPSNTTMSVVSGASSSNKNMKPVQRSLSDSTLTHSADYDFEQMTYEIFNTCTMTTHM</sequence>
<feature type="region of interest" description="Disordered" evidence="5">
    <location>
        <begin position="387"/>
        <end position="482"/>
    </location>
</feature>
<dbReference type="AlphaFoldDB" id="A0AA36AVR9"/>
<feature type="compositionally biased region" description="Low complexity" evidence="5">
    <location>
        <begin position="280"/>
        <end position="289"/>
    </location>
</feature>
<feature type="region of interest" description="Disordered" evidence="5">
    <location>
        <begin position="994"/>
        <end position="1016"/>
    </location>
</feature>
<feature type="region of interest" description="Disordered" evidence="5">
    <location>
        <begin position="69"/>
        <end position="90"/>
    </location>
</feature>
<keyword evidence="9" id="KW-1185">Reference proteome</keyword>
<keyword evidence="2" id="KW-1003">Cell membrane</keyword>
<dbReference type="InterPro" id="IPR011993">
    <property type="entry name" value="PH-like_dom_sf"/>
</dbReference>
<dbReference type="Gene3D" id="1.10.1000.11">
    <property type="entry name" value="Arf Nucleotide-binding Site Opener,domain 2"/>
    <property type="match status" value="1"/>
</dbReference>
<feature type="compositionally biased region" description="Polar residues" evidence="5">
    <location>
        <begin position="231"/>
        <end position="241"/>
    </location>
</feature>
<dbReference type="CDD" id="cd00171">
    <property type="entry name" value="Sec7"/>
    <property type="match status" value="1"/>
</dbReference>
<dbReference type="SUPFAM" id="SSF50729">
    <property type="entry name" value="PH domain-like"/>
    <property type="match status" value="1"/>
</dbReference>
<dbReference type="Proteomes" id="UP001162480">
    <property type="component" value="Chromosome 5"/>
</dbReference>
<dbReference type="PROSITE" id="PS50190">
    <property type="entry name" value="SEC7"/>
    <property type="match status" value="1"/>
</dbReference>
<dbReference type="Gene3D" id="2.30.29.30">
    <property type="entry name" value="Pleckstrin-homology domain (PH domain)/Phosphotyrosine-binding domain (PTB)"/>
    <property type="match status" value="1"/>
</dbReference>
<gene>
    <name evidence="8" type="ORF">OCTVUL_1B009318</name>
</gene>
<feature type="region of interest" description="Disordered" evidence="5">
    <location>
        <begin position="710"/>
        <end position="739"/>
    </location>
</feature>
<feature type="region of interest" description="Disordered" evidence="5">
    <location>
        <begin position="160"/>
        <end position="339"/>
    </location>
</feature>
<reference evidence="8" key="1">
    <citation type="submission" date="2023-08" db="EMBL/GenBank/DDBJ databases">
        <authorList>
            <person name="Alioto T."/>
            <person name="Alioto T."/>
            <person name="Gomez Garrido J."/>
        </authorList>
    </citation>
    <scope>NUCLEOTIDE SEQUENCE</scope>
</reference>
<evidence type="ECO:0000256" key="2">
    <source>
        <dbReference type="ARBA" id="ARBA00022475"/>
    </source>
</evidence>
<dbReference type="PROSITE" id="PS50003">
    <property type="entry name" value="PH_DOMAIN"/>
    <property type="match status" value="1"/>
</dbReference>
<feature type="compositionally biased region" description="Basic and acidic residues" evidence="5">
    <location>
        <begin position="396"/>
        <end position="406"/>
    </location>
</feature>
<dbReference type="PRINTS" id="PR00683">
    <property type="entry name" value="SPECTRINPH"/>
</dbReference>
<evidence type="ECO:0000313" key="9">
    <source>
        <dbReference type="Proteomes" id="UP001162480"/>
    </source>
</evidence>
<evidence type="ECO:0000256" key="3">
    <source>
        <dbReference type="ARBA" id="ARBA00022658"/>
    </source>
</evidence>
<feature type="compositionally biased region" description="Polar residues" evidence="5">
    <location>
        <begin position="24"/>
        <end position="33"/>
    </location>
</feature>
<dbReference type="PANTHER" id="PTHR10663:SF376">
    <property type="entry name" value="PH AND SEC7 DOMAIN-CONTAINING PROTEIN"/>
    <property type="match status" value="1"/>
</dbReference>
<dbReference type="GO" id="GO:0005085">
    <property type="term" value="F:guanyl-nucleotide exchange factor activity"/>
    <property type="evidence" value="ECO:0007669"/>
    <property type="project" value="UniProtKB-KW"/>
</dbReference>
<dbReference type="CDD" id="cd13295">
    <property type="entry name" value="PH_EFA6"/>
    <property type="match status" value="1"/>
</dbReference>
<evidence type="ECO:0000313" key="8">
    <source>
        <dbReference type="EMBL" id="CAI9722548.1"/>
    </source>
</evidence>
<feature type="domain" description="SEC7" evidence="7">
    <location>
        <begin position="531"/>
        <end position="703"/>
    </location>
</feature>
<keyword evidence="3" id="KW-0344">Guanine-nucleotide releasing factor</keyword>
<dbReference type="GO" id="GO:0005543">
    <property type="term" value="F:phospholipid binding"/>
    <property type="evidence" value="ECO:0007669"/>
    <property type="project" value="InterPro"/>
</dbReference>
<dbReference type="InterPro" id="IPR001605">
    <property type="entry name" value="PH_dom-spectrin-type"/>
</dbReference>
<dbReference type="SUPFAM" id="SSF48425">
    <property type="entry name" value="Sec7 domain"/>
    <property type="match status" value="1"/>
</dbReference>
<feature type="domain" description="PH" evidence="6">
    <location>
        <begin position="751"/>
        <end position="864"/>
    </location>
</feature>
<dbReference type="FunFam" id="2.30.29.30:FF:000267">
    <property type="entry name" value="PH and SEC7 domain-containing protein 4"/>
    <property type="match status" value="1"/>
</dbReference>
<comment type="subcellular location">
    <subcellularLocation>
        <location evidence="1">Cell membrane</location>
    </subcellularLocation>
</comment>
<dbReference type="InterPro" id="IPR041681">
    <property type="entry name" value="PH_9"/>
</dbReference>
<dbReference type="PANTHER" id="PTHR10663">
    <property type="entry name" value="GUANYL-NUCLEOTIDE EXCHANGE FACTOR"/>
    <property type="match status" value="1"/>
</dbReference>
<dbReference type="InterPro" id="IPR035999">
    <property type="entry name" value="Sec7_dom_sf"/>
</dbReference>
<evidence type="ECO:0000259" key="6">
    <source>
        <dbReference type="PROSITE" id="PS50003"/>
    </source>
</evidence>
<feature type="compositionally biased region" description="Polar residues" evidence="5">
    <location>
        <begin position="327"/>
        <end position="339"/>
    </location>
</feature>
<evidence type="ECO:0000259" key="7">
    <source>
        <dbReference type="PROSITE" id="PS50190"/>
    </source>
</evidence>
<evidence type="ECO:0000256" key="1">
    <source>
        <dbReference type="ARBA" id="ARBA00004236"/>
    </source>
</evidence>
<name>A0AA36AVR9_OCTVU</name>
<dbReference type="Pfam" id="PF15410">
    <property type="entry name" value="PH_9"/>
    <property type="match status" value="1"/>
</dbReference>
<dbReference type="FunFam" id="1.10.1000.11:FF:000002">
    <property type="entry name" value="Cytohesin 1"/>
    <property type="match status" value="1"/>
</dbReference>
<dbReference type="SMART" id="SM00233">
    <property type="entry name" value="PH"/>
    <property type="match status" value="1"/>
</dbReference>
<dbReference type="Pfam" id="PF01369">
    <property type="entry name" value="Sec7"/>
    <property type="match status" value="1"/>
</dbReference>
<dbReference type="InterPro" id="IPR001849">
    <property type="entry name" value="PH_domain"/>
</dbReference>
<proteinExistence type="predicted"/>
<dbReference type="GO" id="GO:0032012">
    <property type="term" value="P:regulation of ARF protein signal transduction"/>
    <property type="evidence" value="ECO:0007669"/>
    <property type="project" value="InterPro"/>
</dbReference>